<feature type="region of interest" description="Disordered" evidence="6">
    <location>
        <begin position="1"/>
        <end position="29"/>
    </location>
</feature>
<sequence length="1311" mass="145963">MDESEGDSGRPRKRQKIEASVPQDDGQDLLTSSCSDDITHIPLIPADRPTELVIAYDGSHNVSETELTTKLHNWDPDEAIFRRQFTAARHALSDAGSCASDLVWRSAARDLDISGILEANGGLSDAETTTLAKMKVHEIVKNWAFSLPCLDRTSQGFNVTPKFAKLVDILKSFQPLGDAFRGVVLVRRRATAIVLSDLLKQLVDELRFLRPQVVVEHGPFGNPEYQVCCRDALAAFGAGRHNLLIITKSVEDLVMDTVSVLVRFDLFDSQLSYAFSRASTRGHASHLLHMVERGNEVHRHILSRVAQLGEAPNPWIDAAGTPQGATPPSTLHETSDRYLSDSDDEDNSEEYLQDPATSARIYPRDAPVALYRFLAHKAVGAPGSPLFTYDKDSSSLRPYVCSLSLPTDGNLKKTAGEPSYHEGEARRSAAYTACAKLFRLGLLDSHAFPRPPLRIENVDSVNPQRKDKNGSNGTSRYPRKSANFWDYSLSVPLKVLYPTIVHPVQADERHGPIMLLTRLPLPDLPNTKVFYNGIPTTITFTKGAPLELDEEQFENVYAYTLRTCRTVMNKPFTCPFDKIPYFFAPLKPTWSTSPQSPDDPLSLPNVAEHIPWDLVTLAAQAFVIPLPDPSTITDGDIVDTIIQDRWVEFTKRFDAQAIRTDLNPMSKPEPGSLQEPYGNYVECCKARRKCFEGLKNYDQPLIQVFPIPPVLNRLNPSSAAAELKSSSRYLIPELCAKFTIPASTFRTALILPSITRRIDDILLVKEINAKFFDNCIKETHLHAALTAPSAGFEFDYERLELLGDSYLKYISSMYLFVTHPQHKEGSLHALRQRIISNKSLQEDAERAGIPPFIQSKPFVCKLWQPTNFEILPTGPSTKEKEPSAEAVPPPPPPPTTSGTPALGLFSGPADPTKDLENQPQNPSKKPSKRSRKDRQQEDQNFQWLGDKSIADVAEAIIGAAYVSGGREVALKVTKALHVPILEIDTWEDLGRKALAPPPSATAKLRSRSIESVESIIGHKFEHPHLLAQALTHTSVHGFEMTSYERLEFIGDAILDFMVIRHLFDREANLSPGALTLLKGTMVSNSTLAAVCVWSGLYQHLHFESPELARSIRAYATLIKEKESEEYRLAEEEGRSPGQYWTHVEPPKAISDVLESIIGAVYVSDNFTPVGAETLFRNVLQPFFDKHITLKTLSHHPTKILFELFQAHGCQKFEMVKKSDFPLRRFVYATVIVHDVVLAGCVSTTVQAVTRLVCAWAIDALEGDPAFMSRTCNCRLQSAARRAVKKALKQFWDEAGNDDEEIGEVESVLQSK</sequence>
<keyword evidence="9" id="KW-1185">Reference proteome</keyword>
<keyword evidence="3" id="KW-0378">Hydrolase</keyword>
<dbReference type="PANTHER" id="PTHR14950:SF37">
    <property type="entry name" value="ENDORIBONUCLEASE DICER"/>
    <property type="match status" value="1"/>
</dbReference>
<dbReference type="GO" id="GO:0006396">
    <property type="term" value="P:RNA processing"/>
    <property type="evidence" value="ECO:0007669"/>
    <property type="project" value="InterPro"/>
</dbReference>
<dbReference type="Gene3D" id="3.30.160.380">
    <property type="entry name" value="Dicer dimerisation domain"/>
    <property type="match status" value="1"/>
</dbReference>
<evidence type="ECO:0000313" key="8">
    <source>
        <dbReference type="EMBL" id="KDQ64866.1"/>
    </source>
</evidence>
<dbReference type="PROSITE" id="PS50142">
    <property type="entry name" value="RNASE_3_2"/>
    <property type="match status" value="2"/>
</dbReference>
<proteinExistence type="predicted"/>
<name>A0A067QQC3_9AGAM</name>
<evidence type="ECO:0000256" key="3">
    <source>
        <dbReference type="ARBA" id="ARBA00022801"/>
    </source>
</evidence>
<accession>A0A067QQC3</accession>
<evidence type="ECO:0000256" key="2">
    <source>
        <dbReference type="ARBA" id="ARBA00022741"/>
    </source>
</evidence>
<dbReference type="HOGENOM" id="CLU_000907_4_2_1"/>
<dbReference type="SUPFAM" id="SSF69065">
    <property type="entry name" value="RNase III domain-like"/>
    <property type="match status" value="2"/>
</dbReference>
<dbReference type="Pfam" id="PF03368">
    <property type="entry name" value="Dicer_dimer"/>
    <property type="match status" value="1"/>
</dbReference>
<feature type="compositionally biased region" description="Acidic residues" evidence="6">
    <location>
        <begin position="341"/>
        <end position="352"/>
    </location>
</feature>
<feature type="domain" description="RNase III" evidence="7">
    <location>
        <begin position="763"/>
        <end position="965"/>
    </location>
</feature>
<feature type="region of interest" description="Disordered" evidence="6">
    <location>
        <begin position="313"/>
        <end position="358"/>
    </location>
</feature>
<evidence type="ECO:0000256" key="5">
    <source>
        <dbReference type="ARBA" id="ARBA00022840"/>
    </source>
</evidence>
<dbReference type="GO" id="GO:0004525">
    <property type="term" value="F:ribonuclease III activity"/>
    <property type="evidence" value="ECO:0007669"/>
    <property type="project" value="InterPro"/>
</dbReference>
<evidence type="ECO:0000313" key="9">
    <source>
        <dbReference type="Proteomes" id="UP000027265"/>
    </source>
</evidence>
<dbReference type="GO" id="GO:0005524">
    <property type="term" value="F:ATP binding"/>
    <property type="evidence" value="ECO:0007669"/>
    <property type="project" value="UniProtKB-KW"/>
</dbReference>
<dbReference type="Proteomes" id="UP000027265">
    <property type="component" value="Unassembled WGS sequence"/>
</dbReference>
<protein>
    <recommendedName>
        <fullName evidence="7">RNase III domain-containing protein</fullName>
    </recommendedName>
</protein>
<reference evidence="9" key="1">
    <citation type="journal article" date="2014" name="Proc. Natl. Acad. Sci. U.S.A.">
        <title>Extensive sampling of basidiomycete genomes demonstrates inadequacy of the white-rot/brown-rot paradigm for wood decay fungi.</title>
        <authorList>
            <person name="Riley R."/>
            <person name="Salamov A.A."/>
            <person name="Brown D.W."/>
            <person name="Nagy L.G."/>
            <person name="Floudas D."/>
            <person name="Held B.W."/>
            <person name="Levasseur A."/>
            <person name="Lombard V."/>
            <person name="Morin E."/>
            <person name="Otillar R."/>
            <person name="Lindquist E.A."/>
            <person name="Sun H."/>
            <person name="LaButti K.M."/>
            <person name="Schmutz J."/>
            <person name="Jabbour D."/>
            <person name="Luo H."/>
            <person name="Baker S.E."/>
            <person name="Pisabarro A.G."/>
            <person name="Walton J.D."/>
            <person name="Blanchette R.A."/>
            <person name="Henrissat B."/>
            <person name="Martin F."/>
            <person name="Cullen D."/>
            <person name="Hibbett D.S."/>
            <person name="Grigoriev I.V."/>
        </authorList>
    </citation>
    <scope>NUCLEOTIDE SEQUENCE [LARGE SCALE GENOMIC DNA]</scope>
    <source>
        <strain evidence="9">MUCL 33604</strain>
    </source>
</reference>
<organism evidence="8 9">
    <name type="scientific">Jaapia argillacea MUCL 33604</name>
    <dbReference type="NCBI Taxonomy" id="933084"/>
    <lineage>
        <taxon>Eukaryota</taxon>
        <taxon>Fungi</taxon>
        <taxon>Dikarya</taxon>
        <taxon>Basidiomycota</taxon>
        <taxon>Agaricomycotina</taxon>
        <taxon>Agaricomycetes</taxon>
        <taxon>Agaricomycetidae</taxon>
        <taxon>Jaapiales</taxon>
        <taxon>Jaapiaceae</taxon>
        <taxon>Jaapia</taxon>
    </lineage>
</organism>
<dbReference type="SMART" id="SM00535">
    <property type="entry name" value="RIBOc"/>
    <property type="match status" value="2"/>
</dbReference>
<feature type="domain" description="RNase III" evidence="7">
    <location>
        <begin position="1009"/>
        <end position="1165"/>
    </location>
</feature>
<keyword evidence="2" id="KW-0547">Nucleotide-binding</keyword>
<keyword evidence="1" id="KW-0677">Repeat</keyword>
<evidence type="ECO:0000256" key="4">
    <source>
        <dbReference type="ARBA" id="ARBA00022806"/>
    </source>
</evidence>
<dbReference type="EMBL" id="KL197709">
    <property type="protein sequence ID" value="KDQ64866.1"/>
    <property type="molecule type" value="Genomic_DNA"/>
</dbReference>
<evidence type="ECO:0000256" key="6">
    <source>
        <dbReference type="SAM" id="MobiDB-lite"/>
    </source>
</evidence>
<dbReference type="GO" id="GO:0004386">
    <property type="term" value="F:helicase activity"/>
    <property type="evidence" value="ECO:0007669"/>
    <property type="project" value="UniProtKB-KW"/>
</dbReference>
<dbReference type="InterPro" id="IPR027417">
    <property type="entry name" value="P-loop_NTPase"/>
</dbReference>
<evidence type="ECO:0000256" key="1">
    <source>
        <dbReference type="ARBA" id="ARBA00022737"/>
    </source>
</evidence>
<feature type="region of interest" description="Disordered" evidence="6">
    <location>
        <begin position="454"/>
        <end position="477"/>
    </location>
</feature>
<dbReference type="Gene3D" id="3.40.50.300">
    <property type="entry name" value="P-loop containing nucleotide triphosphate hydrolases"/>
    <property type="match status" value="1"/>
</dbReference>
<dbReference type="OrthoDB" id="416741at2759"/>
<dbReference type="InterPro" id="IPR038248">
    <property type="entry name" value="Dicer_dimer_sf"/>
</dbReference>
<feature type="compositionally biased region" description="Polar residues" evidence="6">
    <location>
        <begin position="323"/>
        <end position="332"/>
    </location>
</feature>
<dbReference type="InterPro" id="IPR036389">
    <property type="entry name" value="RNase_III_sf"/>
</dbReference>
<dbReference type="STRING" id="933084.A0A067QQC3"/>
<keyword evidence="4" id="KW-0347">Helicase</keyword>
<dbReference type="InParanoid" id="A0A067QQC3"/>
<dbReference type="InterPro" id="IPR000999">
    <property type="entry name" value="RNase_III_dom"/>
</dbReference>
<dbReference type="InterPro" id="IPR005034">
    <property type="entry name" value="Dicer_dimerisation"/>
</dbReference>
<gene>
    <name evidence="8" type="ORF">JAAARDRAFT_684703</name>
</gene>
<dbReference type="Pfam" id="PF00636">
    <property type="entry name" value="Ribonuclease_3"/>
    <property type="match status" value="2"/>
</dbReference>
<keyword evidence="5" id="KW-0067">ATP-binding</keyword>
<dbReference type="Gene3D" id="1.10.1520.10">
    <property type="entry name" value="Ribonuclease III domain"/>
    <property type="match status" value="2"/>
</dbReference>
<dbReference type="PANTHER" id="PTHR14950">
    <property type="entry name" value="DICER-RELATED"/>
    <property type="match status" value="1"/>
</dbReference>
<dbReference type="CDD" id="cd00593">
    <property type="entry name" value="RIBOc"/>
    <property type="match status" value="2"/>
</dbReference>
<feature type="region of interest" description="Disordered" evidence="6">
    <location>
        <begin position="870"/>
        <end position="943"/>
    </location>
</feature>
<evidence type="ECO:0000259" key="7">
    <source>
        <dbReference type="PROSITE" id="PS50142"/>
    </source>
</evidence>